<dbReference type="InterPro" id="IPR029058">
    <property type="entry name" value="AB_hydrolase_fold"/>
</dbReference>
<dbReference type="PANTHER" id="PTHR48081:SF33">
    <property type="entry name" value="KYNURENINE FORMAMIDASE"/>
    <property type="match status" value="1"/>
</dbReference>
<dbReference type="AlphaFoldDB" id="A0A7G9FVF6"/>
<sequence>MKSFICQMFYKQRAAFEQSYASRGREYPLPEDVFLQSDIFYDEKHVPAHRLDVYRPKGRDGEILPVIVNVHGGGLLIGNKEFNRPFCASLCEAGYLIFSIEYRLIPDCLFYDQLADLHLALDFIRDHLTEYGGDISHIYACGDSGGACLLTYGIAMQRSTALAQAAGVTPSDLPVRALGLVSGMFYTNRLDQIGLFLPRYLYGRHYKKSAFAPYVSPEHPDIVTSLPPSLLITSDNDNLQSYTLNFEKALRRHQMPHKLINYPKNPRLTHAFSAFYPELPESREVIHHLIHFFEHTGKDCKGGYVS</sequence>
<keyword evidence="4" id="KW-1185">Reference proteome</keyword>
<evidence type="ECO:0000259" key="2">
    <source>
        <dbReference type="Pfam" id="PF20434"/>
    </source>
</evidence>
<keyword evidence="1 3" id="KW-0378">Hydrolase</keyword>
<accession>A0A7G9FVF6</accession>
<dbReference type="KEGG" id="ssun:H9Q77_16145"/>
<dbReference type="GO" id="GO:0016787">
    <property type="term" value="F:hydrolase activity"/>
    <property type="evidence" value="ECO:0007669"/>
    <property type="project" value="UniProtKB-KW"/>
</dbReference>
<dbReference type="Proteomes" id="UP000515981">
    <property type="component" value="Chromosome"/>
</dbReference>
<dbReference type="SUPFAM" id="SSF53474">
    <property type="entry name" value="alpha/beta-Hydrolases"/>
    <property type="match status" value="1"/>
</dbReference>
<dbReference type="RefSeq" id="WP_249326258.1">
    <property type="nucleotide sequence ID" value="NZ_CP060633.1"/>
</dbReference>
<dbReference type="EMBL" id="CP060633">
    <property type="protein sequence ID" value="QNM02538.1"/>
    <property type="molecule type" value="Genomic_DNA"/>
</dbReference>
<evidence type="ECO:0000256" key="1">
    <source>
        <dbReference type="ARBA" id="ARBA00022801"/>
    </source>
</evidence>
<evidence type="ECO:0000313" key="4">
    <source>
        <dbReference type="Proteomes" id="UP000515981"/>
    </source>
</evidence>
<dbReference type="PANTHER" id="PTHR48081">
    <property type="entry name" value="AB HYDROLASE SUPERFAMILY PROTEIN C4A8.06C"/>
    <property type="match status" value="1"/>
</dbReference>
<dbReference type="Gene3D" id="3.40.50.1820">
    <property type="entry name" value="alpha/beta hydrolase"/>
    <property type="match status" value="1"/>
</dbReference>
<dbReference type="InterPro" id="IPR049492">
    <property type="entry name" value="BD-FAE-like_dom"/>
</dbReference>
<evidence type="ECO:0000313" key="3">
    <source>
        <dbReference type="EMBL" id="QNM02538.1"/>
    </source>
</evidence>
<feature type="domain" description="BD-FAE-like" evidence="2">
    <location>
        <begin position="51"/>
        <end position="150"/>
    </location>
</feature>
<gene>
    <name evidence="3" type="ORF">H9Q77_16145</name>
</gene>
<organism evidence="3 4">
    <name type="scientific">Simiaoa sunii</name>
    <dbReference type="NCBI Taxonomy" id="2763672"/>
    <lineage>
        <taxon>Bacteria</taxon>
        <taxon>Bacillati</taxon>
        <taxon>Bacillota</taxon>
        <taxon>Clostridia</taxon>
        <taxon>Lachnospirales</taxon>
        <taxon>Lachnospiraceae</taxon>
        <taxon>Simiaoa</taxon>
    </lineage>
</organism>
<dbReference type="InterPro" id="IPR050300">
    <property type="entry name" value="GDXG_lipolytic_enzyme"/>
</dbReference>
<dbReference type="Pfam" id="PF20434">
    <property type="entry name" value="BD-FAE"/>
    <property type="match status" value="1"/>
</dbReference>
<proteinExistence type="predicted"/>
<protein>
    <submittedName>
        <fullName evidence="3">Alpha/beta hydrolase</fullName>
    </submittedName>
</protein>
<reference evidence="3 4" key="1">
    <citation type="submission" date="2020-08" db="EMBL/GenBank/DDBJ databases">
        <authorList>
            <person name="Liu C."/>
            <person name="Sun Q."/>
        </authorList>
    </citation>
    <scope>NUCLEOTIDE SEQUENCE [LARGE SCALE GENOMIC DNA]</scope>
    <source>
        <strain evidence="3 4">NSJ-8</strain>
    </source>
</reference>
<name>A0A7G9FVF6_9FIRM</name>